<dbReference type="AlphaFoldDB" id="A0A509E9T2"/>
<keyword evidence="4" id="KW-0328">Glycosyltransferase</keyword>
<feature type="compositionally biased region" description="Polar residues" evidence="1">
    <location>
        <begin position="23"/>
        <end position="32"/>
    </location>
</feature>
<dbReference type="PANTHER" id="PTHR43685:SF2">
    <property type="entry name" value="GLYCOSYLTRANSFERASE 2-LIKE DOMAIN-CONTAINING PROTEIN"/>
    <property type="match status" value="1"/>
</dbReference>
<evidence type="ECO:0000256" key="1">
    <source>
        <dbReference type="SAM" id="MobiDB-lite"/>
    </source>
</evidence>
<name>A0A509E9T2_9HYPH</name>
<dbReference type="SUPFAM" id="SSF53448">
    <property type="entry name" value="Nucleotide-diphospho-sugar transferases"/>
    <property type="match status" value="2"/>
</dbReference>
<organism evidence="4 5">
    <name type="scientific">Methylobacterium symbioticum</name>
    <dbReference type="NCBI Taxonomy" id="2584084"/>
    <lineage>
        <taxon>Bacteria</taxon>
        <taxon>Pseudomonadati</taxon>
        <taxon>Pseudomonadota</taxon>
        <taxon>Alphaproteobacteria</taxon>
        <taxon>Hyphomicrobiales</taxon>
        <taxon>Methylobacteriaceae</taxon>
        <taxon>Methylobacterium</taxon>
    </lineage>
</organism>
<feature type="region of interest" description="Disordered" evidence="1">
    <location>
        <begin position="16"/>
        <end position="36"/>
    </location>
</feature>
<feature type="domain" description="Glycosyltransferase 2-like" evidence="2">
    <location>
        <begin position="359"/>
        <end position="489"/>
    </location>
</feature>
<dbReference type="OrthoDB" id="7220105at2"/>
<dbReference type="Pfam" id="PF00535">
    <property type="entry name" value="Glycos_transf_2"/>
    <property type="match status" value="1"/>
</dbReference>
<gene>
    <name evidence="4" type="primary">hyaD_1</name>
    <name evidence="4" type="ORF">MET9862_01535</name>
</gene>
<sequence>MSSIFDSLLSSRNTVHRARDSEGSASSVQLSAHGQPGDLGTGAARKLFDADWYLATYKDVAAAGVDPFAHYLEHGFGEGRSPHALFDTSWYLAQNPDVAAAGINPLLHYLDHGANEGRDPHPLFDSSWYLDRNPDVLAAGVNPLAHYLEHGSRAQNPHPLFDTSWYLARNPDVVATGINPLVHYVTVGAAEGRDPHPLFNVTWYRTIYQEALAEADRDPLSHYLSREGLRLQTNPNRYFDRNWYLQTYPDVVGTGFDALAHYALIGAGEGRDPSPLFQTRFYGSAYPDVIQAGISPLVHFLTNGEAEGREPRDLHGRTAPLPAESNSYTDWLSRRQMTKAHASLQRRMAENFTQKPLISLIVPIYKVKASVFKQLLSSVMAQTYERWELCLAVSYFDDTDLLAVIDRAEEEDARIKVRRLETNRGISHNSNDALTLATGTFIALLDHDDALPPDALYEIARAIESEDGDFFYSDKDAVNEDGSQHFHPLFKPAWSPEIMLSANYLTHLNVIRRSFITRIGGWDPETDGAQDWDLFLRVAAAGARIRHIPKVLYNWRHVETSVAARGLDAKPYAAQGQLTAVQRWLRSQGWTEAEAAFTPEGYIRVRWSEAWRPRIGLVLFGAGGSEAAWRTRIDAGRLGPHTDIRHGGPTLATLSETVASLDAEIVVVVPAALSPMSADWLTELVAPLENPDITAVCGKVLDPAGQILDAGWVFSDREWRPLFRGADPFTYGIFGSAHWFRNFGAASLNGIAFRTAQFVEAGGLHPAARPDLALTGQMRAGEAGPSSRRIVYNPFATAVLPPEHSFEQWWLRNAAARGDALPPAPKPAGDQDPYFNVNLFVGENGIPKLRGLPLPARSQSHNYEAEAAYFGQVLDFGADSDTGDIVLPSGQGQRRIAWIVPDFSMPFYGGIMTILRCAEYFRQKGIAPVIIGHGSPDAETLRNAIALAFPDLAAALEVHTLRADEDVNSKGIAPLDGAFCTLWTTAFILRNMRNVRKKFYFVQDYEPLFYPAGTTSSLVEATYQFDFFGVCNTEPLKHLYEVFGGKAEFFTPAVDRDVFHIRGRTEKGRDAPVTIFNYARPGHPRNCFELLAPALAEVKRRHKDGVQIFTAGADWRPEDHGLSGAVEHLGLMPYAATGDLYRSCDIGVVAMATCHPSYLPFELMASGAVVCTNVNRHTTWLLRHLENACLFEMSKTSIANALTSLITDAPLRRRLSEGGLKTIQQGYRDWDASCARVYEIVTSQLRG</sequence>
<evidence type="ECO:0000313" key="4">
    <source>
        <dbReference type="EMBL" id="VUD70961.1"/>
    </source>
</evidence>
<evidence type="ECO:0000259" key="3">
    <source>
        <dbReference type="Pfam" id="PF22772"/>
    </source>
</evidence>
<dbReference type="InterPro" id="IPR029044">
    <property type="entry name" value="Nucleotide-diphossugar_trans"/>
</dbReference>
<dbReference type="Gene3D" id="3.40.50.2000">
    <property type="entry name" value="Glycogen Phosphorylase B"/>
    <property type="match status" value="1"/>
</dbReference>
<dbReference type="Gene3D" id="3.90.550.10">
    <property type="entry name" value="Spore Coat Polysaccharide Biosynthesis Protein SpsA, Chain A"/>
    <property type="match status" value="1"/>
</dbReference>
<reference evidence="4 5" key="1">
    <citation type="submission" date="2019-06" db="EMBL/GenBank/DDBJ databases">
        <authorList>
            <person name="Rodrigo-Torres L."/>
            <person name="Arahal R. D."/>
            <person name="Lucena T."/>
        </authorList>
    </citation>
    <scope>NUCLEOTIDE SEQUENCE [LARGE SCALE GENOMIC DNA]</scope>
    <source>
        <strain evidence="4 5">SB0023/3</strain>
    </source>
</reference>
<dbReference type="SUPFAM" id="SSF53756">
    <property type="entry name" value="UDP-Glycosyltransferase/glycogen phosphorylase"/>
    <property type="match status" value="1"/>
</dbReference>
<dbReference type="Proteomes" id="UP000410984">
    <property type="component" value="Unassembled WGS sequence"/>
</dbReference>
<dbReference type="InterPro" id="IPR050834">
    <property type="entry name" value="Glycosyltransf_2"/>
</dbReference>
<dbReference type="InterPro" id="IPR055050">
    <property type="entry name" value="WsaF_C"/>
</dbReference>
<dbReference type="EMBL" id="CABFPH010000015">
    <property type="protein sequence ID" value="VUD70961.1"/>
    <property type="molecule type" value="Genomic_DNA"/>
</dbReference>
<proteinExistence type="predicted"/>
<dbReference type="PANTHER" id="PTHR43685">
    <property type="entry name" value="GLYCOSYLTRANSFERASE"/>
    <property type="match status" value="1"/>
</dbReference>
<keyword evidence="5" id="KW-1185">Reference proteome</keyword>
<dbReference type="InterPro" id="IPR001173">
    <property type="entry name" value="Glyco_trans_2-like"/>
</dbReference>
<evidence type="ECO:0000259" key="2">
    <source>
        <dbReference type="Pfam" id="PF00535"/>
    </source>
</evidence>
<keyword evidence="4" id="KW-0808">Transferase</keyword>
<dbReference type="CDD" id="cd04184">
    <property type="entry name" value="GT2_RfbC_Mx_like"/>
    <property type="match status" value="1"/>
</dbReference>
<feature type="domain" description="WsaF C-terminal" evidence="3">
    <location>
        <begin position="1075"/>
        <end position="1202"/>
    </location>
</feature>
<dbReference type="CDD" id="cd03801">
    <property type="entry name" value="GT4_PimA-like"/>
    <property type="match status" value="1"/>
</dbReference>
<accession>A0A509E9T2</accession>
<dbReference type="GO" id="GO:0050501">
    <property type="term" value="F:hyaluronan synthase activity"/>
    <property type="evidence" value="ECO:0007669"/>
    <property type="project" value="UniProtKB-EC"/>
</dbReference>
<dbReference type="EC" id="2.4.1.212" evidence="4"/>
<protein>
    <submittedName>
        <fullName evidence="4">Hyaluronan synthase</fullName>
        <ecNumber evidence="4">2.4.1.212</ecNumber>
    </submittedName>
</protein>
<dbReference type="Gene3D" id="3.40.50.11090">
    <property type="match status" value="1"/>
</dbReference>
<dbReference type="Pfam" id="PF22772">
    <property type="entry name" value="WsaF_C"/>
    <property type="match status" value="1"/>
</dbReference>
<evidence type="ECO:0000313" key="5">
    <source>
        <dbReference type="Proteomes" id="UP000410984"/>
    </source>
</evidence>